<dbReference type="PANTHER" id="PTHR23058">
    <property type="entry name" value="PEROXISOMAL MEMBRANE PROTEIN PEX14"/>
    <property type="match status" value="1"/>
</dbReference>
<organism evidence="14 15">
    <name type="scientific">Lachancea fermentati</name>
    <name type="common">Zygosaccharomyces fermentati</name>
    <dbReference type="NCBI Taxonomy" id="4955"/>
    <lineage>
        <taxon>Eukaryota</taxon>
        <taxon>Fungi</taxon>
        <taxon>Dikarya</taxon>
        <taxon>Ascomycota</taxon>
        <taxon>Saccharomycotina</taxon>
        <taxon>Saccharomycetes</taxon>
        <taxon>Saccharomycetales</taxon>
        <taxon>Saccharomycetaceae</taxon>
        <taxon>Lachancea</taxon>
    </lineage>
</organism>
<proteinExistence type="inferred from homology"/>
<keyword evidence="15" id="KW-1185">Reference proteome</keyword>
<keyword evidence="11" id="KW-0175">Coiled coil</keyword>
<comment type="subcellular location">
    <subcellularLocation>
        <location evidence="9 10">Peroxisome membrane</location>
    </subcellularLocation>
</comment>
<dbReference type="STRING" id="4955.A0A1G4MDV3"/>
<dbReference type="Gene3D" id="1.10.10.10">
    <property type="entry name" value="Winged helix-like DNA-binding domain superfamily/Winged helix DNA-binding domain"/>
    <property type="match status" value="1"/>
</dbReference>
<name>A0A1G4MDV3_LACFM</name>
<evidence type="ECO:0000256" key="4">
    <source>
        <dbReference type="ARBA" id="ARBA00023010"/>
    </source>
</evidence>
<dbReference type="OrthoDB" id="5549158at2759"/>
<dbReference type="GO" id="GO:1990429">
    <property type="term" value="C:peroxisomal importomer complex"/>
    <property type="evidence" value="ECO:0007669"/>
    <property type="project" value="TreeGrafter"/>
</dbReference>
<accession>A0A1G4MDV3</accession>
<keyword evidence="2 10" id="KW-0813">Transport</keyword>
<dbReference type="OMA" id="YGAYEVT"/>
<feature type="compositionally biased region" description="Polar residues" evidence="12">
    <location>
        <begin position="242"/>
        <end position="260"/>
    </location>
</feature>
<evidence type="ECO:0000256" key="11">
    <source>
        <dbReference type="SAM" id="Coils"/>
    </source>
</evidence>
<reference evidence="15" key="1">
    <citation type="submission" date="2016-03" db="EMBL/GenBank/DDBJ databases">
        <authorList>
            <person name="Devillers H."/>
        </authorList>
    </citation>
    <scope>NUCLEOTIDE SEQUENCE [LARGE SCALE GENOMIC DNA]</scope>
</reference>
<feature type="coiled-coil region" evidence="11">
    <location>
        <begin position="130"/>
        <end position="210"/>
    </location>
</feature>
<dbReference type="GO" id="GO:0005102">
    <property type="term" value="F:signaling receptor binding"/>
    <property type="evidence" value="ECO:0007669"/>
    <property type="project" value="TreeGrafter"/>
</dbReference>
<evidence type="ECO:0000256" key="8">
    <source>
        <dbReference type="ARBA" id="ARBA00029691"/>
    </source>
</evidence>
<dbReference type="EMBL" id="LT598488">
    <property type="protein sequence ID" value="SCW01925.1"/>
    <property type="molecule type" value="Genomic_DNA"/>
</dbReference>
<dbReference type="GO" id="GO:0005778">
    <property type="term" value="C:peroxisomal membrane"/>
    <property type="evidence" value="ECO:0007669"/>
    <property type="project" value="UniProtKB-SubCell"/>
</dbReference>
<sequence>MSQGIPGDRQELYQSAISFLKDTTVADAPLSKKVEFLQSKGLTKEEIDLAIRESQASTTVSNQALSTARDLPASSESVRQEYNYEAVPPPLPRRDWKDYFIMATASAGLCYGVYQLAKRYVLPNLLPEPQAKLEQDKQEIFQQFDKMEKLLTTIEQEQEEFKKKEEEKLVQVDATVIDLQTALDATTRTRERIENEFRMLKLEMTNLQNSIDSFMSDNNNLKEFEKLKEEINSLKNLIKTSSLVRSESPSEGDKSPQSNGIPGVEAIPSASEILAKMNLSKKTDENVPAWKKGKEAALNSSDGSIPEWQKTAMKKAHTPIPDWQKAMLNAESSSGSEDPIS</sequence>
<evidence type="ECO:0000256" key="10">
    <source>
        <dbReference type="RuleBase" id="RU367032"/>
    </source>
</evidence>
<evidence type="ECO:0000259" key="13">
    <source>
        <dbReference type="Pfam" id="PF04695"/>
    </source>
</evidence>
<evidence type="ECO:0000256" key="12">
    <source>
        <dbReference type="SAM" id="MobiDB-lite"/>
    </source>
</evidence>
<evidence type="ECO:0000256" key="1">
    <source>
        <dbReference type="ARBA" id="ARBA00005443"/>
    </source>
</evidence>
<evidence type="ECO:0000256" key="2">
    <source>
        <dbReference type="ARBA" id="ARBA00022448"/>
    </source>
</evidence>
<evidence type="ECO:0000256" key="3">
    <source>
        <dbReference type="ARBA" id="ARBA00022927"/>
    </source>
</evidence>
<dbReference type="AlphaFoldDB" id="A0A1G4MDV3"/>
<feature type="region of interest" description="Disordered" evidence="12">
    <location>
        <begin position="242"/>
        <end position="264"/>
    </location>
</feature>
<keyword evidence="5 10" id="KW-0472">Membrane</keyword>
<keyword evidence="6 10" id="KW-0576">Peroxisome</keyword>
<dbReference type="Pfam" id="PF04695">
    <property type="entry name" value="Pex14_N"/>
    <property type="match status" value="1"/>
</dbReference>
<dbReference type="GO" id="GO:0016560">
    <property type="term" value="P:protein import into peroxisome matrix, docking"/>
    <property type="evidence" value="ECO:0007669"/>
    <property type="project" value="UniProtKB-UniRule"/>
</dbReference>
<protein>
    <recommendedName>
        <fullName evidence="7 10">Peroxisomal membrane protein PEX14</fullName>
    </recommendedName>
    <alternativeName>
        <fullName evidence="8 10">Peroxin-14</fullName>
    </alternativeName>
</protein>
<dbReference type="InterPro" id="IPR025655">
    <property type="entry name" value="PEX14"/>
</dbReference>
<comment type="similarity">
    <text evidence="1 10">Belongs to the peroxin-14 family.</text>
</comment>
<gene>
    <name evidence="14" type="ORF">LAFE_0E10286G</name>
</gene>
<dbReference type="InterPro" id="IPR036388">
    <property type="entry name" value="WH-like_DNA-bd_sf"/>
</dbReference>
<dbReference type="Proteomes" id="UP000190831">
    <property type="component" value="Chromosome E"/>
</dbReference>
<evidence type="ECO:0000313" key="14">
    <source>
        <dbReference type="EMBL" id="SCW01925.1"/>
    </source>
</evidence>
<evidence type="ECO:0000256" key="6">
    <source>
        <dbReference type="ARBA" id="ARBA00023140"/>
    </source>
</evidence>
<evidence type="ECO:0000256" key="9">
    <source>
        <dbReference type="ARBA" id="ARBA00046271"/>
    </source>
</evidence>
<evidence type="ECO:0000256" key="7">
    <source>
        <dbReference type="ARBA" id="ARBA00029502"/>
    </source>
</evidence>
<feature type="domain" description="Peroxisome membrane anchor protein Pex14p N-terminal" evidence="13">
    <location>
        <begin position="8"/>
        <end position="53"/>
    </location>
</feature>
<evidence type="ECO:0000256" key="5">
    <source>
        <dbReference type="ARBA" id="ARBA00023136"/>
    </source>
</evidence>
<dbReference type="InterPro" id="IPR006785">
    <property type="entry name" value="Pex14_N"/>
</dbReference>
<keyword evidence="4" id="KW-0811">Translocation</keyword>
<comment type="function">
    <text evidence="10">Component of the PEX13-PEX14 docking complex, a translocon channel that specifically mediates the import of peroxisomal cargo proteins bound to PEX5 receptor. The PEX13-PEX14 docking complex forms a large import pore which can be opened to a diameter of about 9 nm. Mechanistically, PEX5 receptor along with cargo proteins associates with the PEX14 subunit of the PEX13-PEX14 docking complex in the cytosol, leading to the insertion of the receptor into the organelle membrane with the concomitant translocation of the cargo into the peroxisome matrix.</text>
</comment>
<keyword evidence="3 10" id="KW-0653">Protein transport</keyword>
<dbReference type="PANTHER" id="PTHR23058:SF0">
    <property type="entry name" value="PEROXISOMAL MEMBRANE PROTEIN PEX14"/>
    <property type="match status" value="1"/>
</dbReference>
<evidence type="ECO:0000313" key="15">
    <source>
        <dbReference type="Proteomes" id="UP000190831"/>
    </source>
</evidence>